<keyword evidence="6" id="KW-0902">Two-component regulatory system</keyword>
<comment type="catalytic activity">
    <reaction evidence="1">
        <text>ATP + protein L-histidine = ADP + protein N-phospho-L-histidine.</text>
        <dbReference type="EC" id="2.7.13.3"/>
    </reaction>
</comment>
<keyword evidence="5" id="KW-0418">Kinase</keyword>
<organism evidence="8">
    <name type="scientific">marine sediment metagenome</name>
    <dbReference type="NCBI Taxonomy" id="412755"/>
    <lineage>
        <taxon>unclassified sequences</taxon>
        <taxon>metagenomes</taxon>
        <taxon>ecological metagenomes</taxon>
    </lineage>
</organism>
<evidence type="ECO:0000259" key="7">
    <source>
        <dbReference type="SMART" id="SM00388"/>
    </source>
</evidence>
<dbReference type="PANTHER" id="PTHR45453">
    <property type="entry name" value="PHOSPHATE REGULON SENSOR PROTEIN PHOR"/>
    <property type="match status" value="1"/>
</dbReference>
<proteinExistence type="predicted"/>
<evidence type="ECO:0000256" key="5">
    <source>
        <dbReference type="ARBA" id="ARBA00022777"/>
    </source>
</evidence>
<dbReference type="EMBL" id="BARV01020787">
    <property type="protein sequence ID" value="GAI30987.1"/>
    <property type="molecule type" value="Genomic_DNA"/>
</dbReference>
<dbReference type="GO" id="GO:0004721">
    <property type="term" value="F:phosphoprotein phosphatase activity"/>
    <property type="evidence" value="ECO:0007669"/>
    <property type="project" value="TreeGrafter"/>
</dbReference>
<sequence>ELAELLSAEEAKEGLFRKELSFKKPTERVLEITTLSLAPREEVVIILHDISREKLIERMKTEFVSLAAHQLRTPLSAIKWTLIMLLDGDLGEITEEQRGFIEKTYGSNERMISLINDLLDVTRIEEGKYLYKPVLTQIENVVQFVINSFKEEIRRKKIKLEFKKPIKKLPQGFNLVKF</sequence>
<dbReference type="GO" id="GO:0005886">
    <property type="term" value="C:plasma membrane"/>
    <property type="evidence" value="ECO:0007669"/>
    <property type="project" value="TreeGrafter"/>
</dbReference>
<comment type="caution">
    <text evidence="8">The sequence shown here is derived from an EMBL/GenBank/DDBJ whole genome shotgun (WGS) entry which is preliminary data.</text>
</comment>
<name>X1MH90_9ZZZZ</name>
<feature type="non-terminal residue" evidence="8">
    <location>
        <position position="1"/>
    </location>
</feature>
<gene>
    <name evidence="8" type="ORF">S06H3_34603</name>
</gene>
<dbReference type="Pfam" id="PF00512">
    <property type="entry name" value="HisKA"/>
    <property type="match status" value="1"/>
</dbReference>
<protein>
    <recommendedName>
        <fullName evidence="2">histidine kinase</fullName>
        <ecNumber evidence="2">2.7.13.3</ecNumber>
    </recommendedName>
</protein>
<dbReference type="SUPFAM" id="SSF47384">
    <property type="entry name" value="Homodimeric domain of signal transducing histidine kinase"/>
    <property type="match status" value="1"/>
</dbReference>
<dbReference type="EC" id="2.7.13.3" evidence="2"/>
<dbReference type="CDD" id="cd00082">
    <property type="entry name" value="HisKA"/>
    <property type="match status" value="1"/>
</dbReference>
<evidence type="ECO:0000256" key="4">
    <source>
        <dbReference type="ARBA" id="ARBA00022679"/>
    </source>
</evidence>
<keyword evidence="4" id="KW-0808">Transferase</keyword>
<dbReference type="GO" id="GO:0000155">
    <property type="term" value="F:phosphorelay sensor kinase activity"/>
    <property type="evidence" value="ECO:0007669"/>
    <property type="project" value="InterPro"/>
</dbReference>
<reference evidence="8" key="1">
    <citation type="journal article" date="2014" name="Front. Microbiol.">
        <title>High frequency of phylogenetically diverse reductive dehalogenase-homologous genes in deep subseafloor sedimentary metagenomes.</title>
        <authorList>
            <person name="Kawai M."/>
            <person name="Futagami T."/>
            <person name="Toyoda A."/>
            <person name="Takaki Y."/>
            <person name="Nishi S."/>
            <person name="Hori S."/>
            <person name="Arai W."/>
            <person name="Tsubouchi T."/>
            <person name="Morono Y."/>
            <person name="Uchiyama I."/>
            <person name="Ito T."/>
            <person name="Fujiyama A."/>
            <person name="Inagaki F."/>
            <person name="Takami H."/>
        </authorList>
    </citation>
    <scope>NUCLEOTIDE SEQUENCE</scope>
    <source>
        <strain evidence="8">Expedition CK06-06</strain>
    </source>
</reference>
<dbReference type="AlphaFoldDB" id="X1MH90"/>
<evidence type="ECO:0000256" key="2">
    <source>
        <dbReference type="ARBA" id="ARBA00012438"/>
    </source>
</evidence>
<dbReference type="PANTHER" id="PTHR45453:SF1">
    <property type="entry name" value="PHOSPHATE REGULON SENSOR PROTEIN PHOR"/>
    <property type="match status" value="1"/>
</dbReference>
<feature type="domain" description="Signal transduction histidine kinase dimerisation/phosphoacceptor" evidence="7">
    <location>
        <begin position="59"/>
        <end position="127"/>
    </location>
</feature>
<dbReference type="Gene3D" id="1.10.287.130">
    <property type="match status" value="1"/>
</dbReference>
<evidence type="ECO:0000256" key="6">
    <source>
        <dbReference type="ARBA" id="ARBA00023012"/>
    </source>
</evidence>
<evidence type="ECO:0000256" key="1">
    <source>
        <dbReference type="ARBA" id="ARBA00000085"/>
    </source>
</evidence>
<evidence type="ECO:0000313" key="8">
    <source>
        <dbReference type="EMBL" id="GAI30987.1"/>
    </source>
</evidence>
<dbReference type="InterPro" id="IPR050351">
    <property type="entry name" value="BphY/WalK/GraS-like"/>
</dbReference>
<dbReference type="InterPro" id="IPR036097">
    <property type="entry name" value="HisK_dim/P_sf"/>
</dbReference>
<evidence type="ECO:0000256" key="3">
    <source>
        <dbReference type="ARBA" id="ARBA00022553"/>
    </source>
</evidence>
<accession>X1MH90</accession>
<keyword evidence="3" id="KW-0597">Phosphoprotein</keyword>
<dbReference type="GO" id="GO:0016036">
    <property type="term" value="P:cellular response to phosphate starvation"/>
    <property type="evidence" value="ECO:0007669"/>
    <property type="project" value="TreeGrafter"/>
</dbReference>
<dbReference type="InterPro" id="IPR003661">
    <property type="entry name" value="HisK_dim/P_dom"/>
</dbReference>
<dbReference type="SMART" id="SM00388">
    <property type="entry name" value="HisKA"/>
    <property type="match status" value="1"/>
</dbReference>